<dbReference type="AlphaFoldDB" id="A0A327KHK9"/>
<accession>A0A327KHK9</accession>
<name>A0A327KHK9_9BRAD</name>
<evidence type="ECO:0008006" key="4">
    <source>
        <dbReference type="Google" id="ProtNLM"/>
    </source>
</evidence>
<dbReference type="InterPro" id="IPR025638">
    <property type="entry name" value="DUF4336"/>
</dbReference>
<evidence type="ECO:0000256" key="1">
    <source>
        <dbReference type="SAM" id="MobiDB-lite"/>
    </source>
</evidence>
<gene>
    <name evidence="2" type="ORF">CH338_13355</name>
</gene>
<evidence type="ECO:0000313" key="2">
    <source>
        <dbReference type="EMBL" id="RAI38239.1"/>
    </source>
</evidence>
<sequence>MRTGRRSVAPHPTPSGGPVTTDELQRDDVDEDLRRQDEHHRAVYPPLDTLKPVAPDVWIVDSGPLHAFGLALPVRMTVIRLSDGGMWLHSPTRHVLGLRHDIERIGPIRHLVAPNVAHWSFVKGWSAACPLAAIWAAPGLRDRSPVKASGLRIDHDLGPASPPAWAGEIEQRIVPAGFGVSEVAFFHAPSRTLVLTDLVENLEPDKIGPIARPLLRAAGAVAPDGMAPAHLRFVVNRRRSEARAVVAEIVGWNPVRVIFAHGRWFEHDGAARLRRSLRWLLD</sequence>
<dbReference type="PANTHER" id="PTHR33835:SF1">
    <property type="entry name" value="METALLO-BETA-LACTAMASE DOMAIN-CONTAINING PROTEIN"/>
    <property type="match status" value="1"/>
</dbReference>
<protein>
    <recommendedName>
        <fullName evidence="4">DUF4336 domain-containing protein</fullName>
    </recommendedName>
</protein>
<organism evidence="2 3">
    <name type="scientific">Rhodoplanes elegans</name>
    <dbReference type="NCBI Taxonomy" id="29408"/>
    <lineage>
        <taxon>Bacteria</taxon>
        <taxon>Pseudomonadati</taxon>
        <taxon>Pseudomonadota</taxon>
        <taxon>Alphaproteobacteria</taxon>
        <taxon>Hyphomicrobiales</taxon>
        <taxon>Nitrobacteraceae</taxon>
        <taxon>Rhodoplanes</taxon>
    </lineage>
</organism>
<dbReference type="EMBL" id="NPEU01000136">
    <property type="protein sequence ID" value="RAI38239.1"/>
    <property type="molecule type" value="Genomic_DNA"/>
</dbReference>
<dbReference type="OrthoDB" id="450111at2"/>
<evidence type="ECO:0000313" key="3">
    <source>
        <dbReference type="Proteomes" id="UP000248863"/>
    </source>
</evidence>
<feature type="region of interest" description="Disordered" evidence="1">
    <location>
        <begin position="1"/>
        <end position="30"/>
    </location>
</feature>
<reference evidence="2 3" key="1">
    <citation type="submission" date="2017-07" db="EMBL/GenBank/DDBJ databases">
        <title>Draft Genome Sequences of Select Purple Nonsulfur Bacteria.</title>
        <authorList>
            <person name="Lasarre B."/>
            <person name="Mckinlay J.B."/>
        </authorList>
    </citation>
    <scope>NUCLEOTIDE SEQUENCE [LARGE SCALE GENOMIC DNA]</scope>
    <source>
        <strain evidence="2 3">DSM 11907</strain>
    </source>
</reference>
<comment type="caution">
    <text evidence="2">The sequence shown here is derived from an EMBL/GenBank/DDBJ whole genome shotgun (WGS) entry which is preliminary data.</text>
</comment>
<dbReference type="PANTHER" id="PTHR33835">
    <property type="entry name" value="YALI0C07656P"/>
    <property type="match status" value="1"/>
</dbReference>
<dbReference type="Pfam" id="PF14234">
    <property type="entry name" value="DUF4336"/>
    <property type="match status" value="1"/>
</dbReference>
<keyword evidence="3" id="KW-1185">Reference proteome</keyword>
<proteinExistence type="predicted"/>
<dbReference type="Proteomes" id="UP000248863">
    <property type="component" value="Unassembled WGS sequence"/>
</dbReference>